<accession>A0A6J5S503</accession>
<feature type="compositionally biased region" description="Basic and acidic residues" evidence="1">
    <location>
        <begin position="353"/>
        <end position="369"/>
    </location>
</feature>
<feature type="compositionally biased region" description="Polar residues" evidence="1">
    <location>
        <begin position="90"/>
        <end position="100"/>
    </location>
</feature>
<feature type="region of interest" description="Disordered" evidence="1">
    <location>
        <begin position="1"/>
        <end position="101"/>
    </location>
</feature>
<evidence type="ECO:0000256" key="1">
    <source>
        <dbReference type="SAM" id="MobiDB-lite"/>
    </source>
</evidence>
<protein>
    <submittedName>
        <fullName evidence="2">Uncharacterized protein</fullName>
    </submittedName>
</protein>
<gene>
    <name evidence="2" type="ORF">UFOVP1369_29</name>
</gene>
<sequence>METTITPNAPQSTGTEQSAVPSLDSIAAKMTAMREGTQRNQIRPTEQTATGEDDAAAESTSVAPSNYADAEVADTSDNEYASDDQDTDAQETVSTDSNDSSADELIDFLEFADTNPKAKFKFMKNGKEVIIDAKKAAAILGQGSAIHEEARQLKVDRAEFDEYKNQAKQQQDGLLLAMEFTVQPKLQKAYKEIVKTQNYQTTFQQQLARTQDPAQIARIHAGMAQNEQYIRQQQQTIGKLKPRVDEFRQTRARQVAEQVEISRKGFTDKELKNDYVFNEIREKIAKVWPLSKGEMVPGIPNIDLISSDEHLLSLVRDGLKYRDKPATKSAGASMAALTSRKGSSQRNSSTDSDISKLREQAKSGDKKAADNLLVQRLQSIRSGRGGR</sequence>
<reference evidence="2" key="1">
    <citation type="submission" date="2020-05" db="EMBL/GenBank/DDBJ databases">
        <authorList>
            <person name="Chiriac C."/>
            <person name="Salcher M."/>
            <person name="Ghai R."/>
            <person name="Kavagutti S V."/>
        </authorList>
    </citation>
    <scope>NUCLEOTIDE SEQUENCE</scope>
</reference>
<feature type="compositionally biased region" description="Polar residues" evidence="1">
    <location>
        <begin position="340"/>
        <end position="352"/>
    </location>
</feature>
<feature type="region of interest" description="Disordered" evidence="1">
    <location>
        <begin position="325"/>
        <end position="387"/>
    </location>
</feature>
<dbReference type="EMBL" id="LR797323">
    <property type="protein sequence ID" value="CAB4202635.1"/>
    <property type="molecule type" value="Genomic_DNA"/>
</dbReference>
<organism evidence="2">
    <name type="scientific">uncultured Caudovirales phage</name>
    <dbReference type="NCBI Taxonomy" id="2100421"/>
    <lineage>
        <taxon>Viruses</taxon>
        <taxon>Duplodnaviria</taxon>
        <taxon>Heunggongvirae</taxon>
        <taxon>Uroviricota</taxon>
        <taxon>Caudoviricetes</taxon>
        <taxon>Peduoviridae</taxon>
        <taxon>Maltschvirus</taxon>
        <taxon>Maltschvirus maltsch</taxon>
    </lineage>
</organism>
<feature type="compositionally biased region" description="Polar residues" evidence="1">
    <location>
        <begin position="38"/>
        <end position="50"/>
    </location>
</feature>
<proteinExistence type="predicted"/>
<feature type="compositionally biased region" description="Polar residues" evidence="1">
    <location>
        <begin position="1"/>
        <end position="20"/>
    </location>
</feature>
<feature type="compositionally biased region" description="Acidic residues" evidence="1">
    <location>
        <begin position="71"/>
        <end position="89"/>
    </location>
</feature>
<evidence type="ECO:0000313" key="2">
    <source>
        <dbReference type="EMBL" id="CAB4202635.1"/>
    </source>
</evidence>
<name>A0A6J5S503_9CAUD</name>